<comment type="caution">
    <text evidence="2">The sequence shown here is derived from an EMBL/GenBank/DDBJ whole genome shotgun (WGS) entry which is preliminary data.</text>
</comment>
<dbReference type="SUPFAM" id="SSF54909">
    <property type="entry name" value="Dimeric alpha+beta barrel"/>
    <property type="match status" value="1"/>
</dbReference>
<accession>A0ABU0W7Q5</accession>
<dbReference type="Pfam" id="PF03992">
    <property type="entry name" value="ABM"/>
    <property type="match status" value="1"/>
</dbReference>
<dbReference type="InterPro" id="IPR011008">
    <property type="entry name" value="Dimeric_a/b-barrel"/>
</dbReference>
<organism evidence="2 3">
    <name type="scientific">Natronospira bacteriovora</name>
    <dbReference type="NCBI Taxonomy" id="3069753"/>
    <lineage>
        <taxon>Bacteria</taxon>
        <taxon>Pseudomonadati</taxon>
        <taxon>Pseudomonadota</taxon>
        <taxon>Gammaproteobacteria</taxon>
        <taxon>Natronospirales</taxon>
        <taxon>Natronospiraceae</taxon>
        <taxon>Natronospira</taxon>
    </lineage>
</organism>
<name>A0ABU0W7Q5_9GAMM</name>
<dbReference type="Proteomes" id="UP001239019">
    <property type="component" value="Unassembled WGS sequence"/>
</dbReference>
<dbReference type="Gene3D" id="3.30.70.100">
    <property type="match status" value="1"/>
</dbReference>
<dbReference type="RefSeq" id="WP_306728565.1">
    <property type="nucleotide sequence ID" value="NZ_JAVDDT010000005.1"/>
</dbReference>
<protein>
    <recommendedName>
        <fullName evidence="1">ABM domain-containing protein</fullName>
    </recommendedName>
</protein>
<dbReference type="InterPro" id="IPR007138">
    <property type="entry name" value="ABM_dom"/>
</dbReference>
<dbReference type="EMBL" id="JAVDDT010000005">
    <property type="protein sequence ID" value="MDQ2070068.1"/>
    <property type="molecule type" value="Genomic_DNA"/>
</dbReference>
<proteinExistence type="predicted"/>
<gene>
    <name evidence="2" type="ORF">RBH19_09285</name>
</gene>
<feature type="domain" description="ABM" evidence="1">
    <location>
        <begin position="8"/>
        <end position="63"/>
    </location>
</feature>
<keyword evidence="3" id="KW-1185">Reference proteome</keyword>
<evidence type="ECO:0000313" key="3">
    <source>
        <dbReference type="Proteomes" id="UP001239019"/>
    </source>
</evidence>
<evidence type="ECO:0000259" key="1">
    <source>
        <dbReference type="Pfam" id="PF03992"/>
    </source>
</evidence>
<sequence length="101" mass="12037">MSECRFVIFYRWELKAKREEDFREAWEVLTRLYSQLYGCAGGRLHRSDDGTWLAYTEWPDRDRYLLAVERGIPDESVAKAMNAAVERRLDPVFMELRSDLL</sequence>
<reference evidence="2 3" key="1">
    <citation type="submission" date="2023-08" db="EMBL/GenBank/DDBJ databases">
        <title>Whole-genome sequencing of halo(alkali)philic microorganisms from hypersaline lakes.</title>
        <authorList>
            <person name="Sorokin D.Y."/>
            <person name="Abbas B."/>
            <person name="Merkel A.Y."/>
        </authorList>
    </citation>
    <scope>NUCLEOTIDE SEQUENCE [LARGE SCALE GENOMIC DNA]</scope>
    <source>
        <strain evidence="2 3">AB-CW4</strain>
    </source>
</reference>
<evidence type="ECO:0000313" key="2">
    <source>
        <dbReference type="EMBL" id="MDQ2070068.1"/>
    </source>
</evidence>